<reference evidence="9 10" key="1">
    <citation type="submission" date="2019-06" db="EMBL/GenBank/DDBJ databases">
        <title>Sequencing the genomes of 1000 actinobacteria strains.</title>
        <authorList>
            <person name="Klenk H.-P."/>
        </authorList>
    </citation>
    <scope>NUCLEOTIDE SEQUENCE [LARGE SCALE GENOMIC DNA]</scope>
    <source>
        <strain evidence="9 10">DSM 18935</strain>
    </source>
</reference>
<organism evidence="9 10">
    <name type="scientific">Marihabitans asiaticum</name>
    <dbReference type="NCBI Taxonomy" id="415218"/>
    <lineage>
        <taxon>Bacteria</taxon>
        <taxon>Bacillati</taxon>
        <taxon>Actinomycetota</taxon>
        <taxon>Actinomycetes</taxon>
        <taxon>Micrococcales</taxon>
        <taxon>Intrasporangiaceae</taxon>
        <taxon>Marihabitans</taxon>
    </lineage>
</organism>
<evidence type="ECO:0000313" key="9">
    <source>
        <dbReference type="EMBL" id="TWD16507.1"/>
    </source>
</evidence>
<dbReference type="FunFam" id="3.40.50.1970:FF:000003">
    <property type="entry name" value="Alcohol dehydrogenase, iron-containing"/>
    <property type="match status" value="1"/>
</dbReference>
<comment type="caution">
    <text evidence="9">The sequence shown here is derived from an EMBL/GenBank/DDBJ whole genome shotgun (WGS) entry which is preliminary data.</text>
</comment>
<dbReference type="GO" id="GO:0046872">
    <property type="term" value="F:metal ion binding"/>
    <property type="evidence" value="ECO:0007669"/>
    <property type="project" value="InterPro"/>
</dbReference>
<evidence type="ECO:0000256" key="3">
    <source>
        <dbReference type="ARBA" id="ARBA00013182"/>
    </source>
</evidence>
<keyword evidence="10" id="KW-1185">Reference proteome</keyword>
<dbReference type="InterPro" id="IPR056798">
    <property type="entry name" value="ADH_Fe_C"/>
</dbReference>
<evidence type="ECO:0000259" key="8">
    <source>
        <dbReference type="Pfam" id="PF25137"/>
    </source>
</evidence>
<accession>A0A560WFR4</accession>
<evidence type="ECO:0000256" key="5">
    <source>
        <dbReference type="ARBA" id="ARBA00023002"/>
    </source>
</evidence>
<dbReference type="EC" id="1.1.99.24" evidence="3"/>
<comment type="similarity">
    <text evidence="2">Belongs to the iron-containing alcohol dehydrogenase family. Hydroxyacid-oxoacid transhydrogenase subfamily.</text>
</comment>
<dbReference type="GO" id="GO:0004022">
    <property type="term" value="F:alcohol dehydrogenase (NAD+) activity"/>
    <property type="evidence" value="ECO:0007669"/>
    <property type="project" value="InterPro"/>
</dbReference>
<evidence type="ECO:0000256" key="6">
    <source>
        <dbReference type="ARBA" id="ARBA00049496"/>
    </source>
</evidence>
<dbReference type="OrthoDB" id="323926at2"/>
<dbReference type="InterPro" id="IPR042157">
    <property type="entry name" value="HOT"/>
</dbReference>
<keyword evidence="4" id="KW-0809">Transit peptide</keyword>
<dbReference type="SUPFAM" id="SSF56796">
    <property type="entry name" value="Dehydroquinate synthase-like"/>
    <property type="match status" value="1"/>
</dbReference>
<dbReference type="Proteomes" id="UP000315628">
    <property type="component" value="Unassembled WGS sequence"/>
</dbReference>
<dbReference type="Pfam" id="PF25137">
    <property type="entry name" value="ADH_Fe_C"/>
    <property type="match status" value="1"/>
</dbReference>
<keyword evidence="5" id="KW-0560">Oxidoreductase</keyword>
<dbReference type="RefSeq" id="WP_144854532.1">
    <property type="nucleotide sequence ID" value="NZ_BAAAYT010000001.1"/>
</dbReference>
<proteinExistence type="inferred from homology"/>
<dbReference type="CDD" id="cd08190">
    <property type="entry name" value="HOT"/>
    <property type="match status" value="1"/>
</dbReference>
<evidence type="ECO:0000256" key="4">
    <source>
        <dbReference type="ARBA" id="ARBA00022946"/>
    </source>
</evidence>
<dbReference type="Gene3D" id="1.20.1090.10">
    <property type="entry name" value="Dehydroquinate synthase-like - alpha domain"/>
    <property type="match status" value="1"/>
</dbReference>
<sequence length="432" mass="45413">MTHPQPQTPETIFTYATPQLKFGAGASEEIGYDLSLTGAKRVLVVTDPGVAEAGVAQRVADQMGQFGIEAVLWSGTHVEPTDHSLREAVEHARSTGPWDAFVAVGGGSTIDTAKAINLLTTNDGELMDYLNAPVGEGRAPEHPLKPLVAVPTTTGTGSESTTICVLDVLSLQVKTGISHARLRPSMAVIDPLLTVTQPAGVTAAAGMDILCHALESYTARPYTSYERKQAHERVPYCGSNPIADMFSEKALSLLAGSFRTAVRDGGNLDARGDMALAATFAGAGFGNAGVHIPHANAYPIAGRVKDFHPADYPGEEPLVPHGMSVSLTAPEAFRFTFDAAPQRHLAAARLLAGDSEKDYGTVADEELLPTVLIDLMRDIGIPNGCGAVGYGSGDIPDLVTGAIQQQRLLATAPKPVTEDALAGIFERSLALW</sequence>
<comment type="catalytic activity">
    <reaction evidence="6">
        <text>4-hydroxybutanoate + 2-oxoglutarate = (R)-2-hydroxyglutarate + succinate semialdehyde</text>
        <dbReference type="Rhea" id="RHEA:24734"/>
        <dbReference type="ChEBI" id="CHEBI:15801"/>
        <dbReference type="ChEBI" id="CHEBI:16724"/>
        <dbReference type="ChEBI" id="CHEBI:16810"/>
        <dbReference type="ChEBI" id="CHEBI:57706"/>
        <dbReference type="EC" id="1.1.99.24"/>
    </reaction>
</comment>
<dbReference type="EMBL" id="VIUW01000001">
    <property type="protein sequence ID" value="TWD16507.1"/>
    <property type="molecule type" value="Genomic_DNA"/>
</dbReference>
<dbReference type="InterPro" id="IPR001670">
    <property type="entry name" value="ADH_Fe/GldA"/>
</dbReference>
<dbReference type="PANTHER" id="PTHR11496">
    <property type="entry name" value="ALCOHOL DEHYDROGENASE"/>
    <property type="match status" value="1"/>
</dbReference>
<dbReference type="Gene3D" id="3.40.50.1970">
    <property type="match status" value="1"/>
</dbReference>
<evidence type="ECO:0000256" key="1">
    <source>
        <dbReference type="ARBA" id="ARBA00000813"/>
    </source>
</evidence>
<dbReference type="AlphaFoldDB" id="A0A560WFR4"/>
<dbReference type="PANTHER" id="PTHR11496:SF83">
    <property type="entry name" value="HYDROXYACID-OXOACID TRANSHYDROGENASE, MITOCHONDRIAL"/>
    <property type="match status" value="1"/>
</dbReference>
<dbReference type="Pfam" id="PF00465">
    <property type="entry name" value="Fe-ADH"/>
    <property type="match status" value="1"/>
</dbReference>
<feature type="domain" description="Fe-containing alcohol dehydrogenase-like C-terminal" evidence="8">
    <location>
        <begin position="202"/>
        <end position="428"/>
    </location>
</feature>
<evidence type="ECO:0000313" key="10">
    <source>
        <dbReference type="Proteomes" id="UP000315628"/>
    </source>
</evidence>
<dbReference type="InterPro" id="IPR039697">
    <property type="entry name" value="Alcohol_dehydrogenase_Fe"/>
</dbReference>
<name>A0A560WFR4_9MICO</name>
<gene>
    <name evidence="9" type="ORF">FB557_0030</name>
</gene>
<protein>
    <recommendedName>
        <fullName evidence="3">hydroxyacid-oxoacid transhydrogenase</fullName>
        <ecNumber evidence="3">1.1.99.24</ecNumber>
    </recommendedName>
</protein>
<evidence type="ECO:0000256" key="2">
    <source>
        <dbReference type="ARBA" id="ARBA00010005"/>
    </source>
</evidence>
<comment type="catalytic activity">
    <reaction evidence="1">
        <text>(S)-3-hydroxybutanoate + 2-oxoglutarate = (R)-2-hydroxyglutarate + acetoacetate</text>
        <dbReference type="Rhea" id="RHEA:23048"/>
        <dbReference type="ChEBI" id="CHEBI:11047"/>
        <dbReference type="ChEBI" id="CHEBI:13705"/>
        <dbReference type="ChEBI" id="CHEBI:15801"/>
        <dbReference type="ChEBI" id="CHEBI:16810"/>
        <dbReference type="EC" id="1.1.99.24"/>
    </reaction>
</comment>
<dbReference type="GO" id="GO:0047988">
    <property type="term" value="F:hydroxyacid-oxoacid transhydrogenase activity"/>
    <property type="evidence" value="ECO:0007669"/>
    <property type="project" value="UniProtKB-EC"/>
</dbReference>
<feature type="domain" description="Alcohol dehydrogenase iron-type/glycerol dehydrogenase GldA" evidence="7">
    <location>
        <begin position="19"/>
        <end position="191"/>
    </location>
</feature>
<evidence type="ECO:0000259" key="7">
    <source>
        <dbReference type="Pfam" id="PF00465"/>
    </source>
</evidence>